<proteinExistence type="predicted"/>
<organism evidence="2 3">
    <name type="scientific">Lentzea jiangxiensis</name>
    <dbReference type="NCBI Taxonomy" id="641025"/>
    <lineage>
        <taxon>Bacteria</taxon>
        <taxon>Bacillati</taxon>
        <taxon>Actinomycetota</taxon>
        <taxon>Actinomycetes</taxon>
        <taxon>Pseudonocardiales</taxon>
        <taxon>Pseudonocardiaceae</taxon>
        <taxon>Lentzea</taxon>
    </lineage>
</organism>
<feature type="region of interest" description="Disordered" evidence="1">
    <location>
        <begin position="323"/>
        <end position="368"/>
    </location>
</feature>
<feature type="region of interest" description="Disordered" evidence="1">
    <location>
        <begin position="399"/>
        <end position="418"/>
    </location>
</feature>
<evidence type="ECO:0000256" key="1">
    <source>
        <dbReference type="SAM" id="MobiDB-lite"/>
    </source>
</evidence>
<feature type="compositionally biased region" description="Basic and acidic residues" evidence="1">
    <location>
        <begin position="449"/>
        <end position="458"/>
    </location>
</feature>
<sequence length="542" mass="58260">MRERLFVITETRVRPAEAELDEAAHPAAAGIGGERSREVRQRLGVPSGLEVEPAQVDQRLRDQFRVAELAGGREGGAVDLGGARPVADRAQHVPETQRHQALRPFVAEHRGGAHTDAAHLQRLVEPAEECQVRARDVGEQHRDPRQAVALRGPHVRGGVAELGVRPGPGVLRAAEVLLQPGAGGHPSTRVQIGAVWEERQERLPGVVGDPVEQPVHRLVPVLVPLGEVRGVRPEQVVAGVPVLAGRFDQVLGGEAGQQRARGVRFDVAQHGGGEHAEALHRQQPDPPEQQRLLRPQPPVGPVEHGAHRLLLVVRDAQHLPPLRPQFRHELRDREVRGGGDAPRRDPQRQRQPCARVDQFGDGGGLGRTLQHRADQLPRLLVAEQRQRDAHRSLADLQPHQVGPARHHHAAGAGGQQRAQLPGAVGVVEHDQHAPVGQQRPVQRGAGLLARRDPFRRDPESDEEVGQDVAGGDRSAGPVAAQVHVQGAVGEVPLGLPRPPEHQGRLAHPRGADHGGEHGDAGVERGGQPVEDSQVPGAADEAG</sequence>
<keyword evidence="3" id="KW-1185">Reference proteome</keyword>
<evidence type="ECO:0000313" key="3">
    <source>
        <dbReference type="Proteomes" id="UP000199691"/>
    </source>
</evidence>
<name>A0A1H0DXF6_9PSEU</name>
<evidence type="ECO:0000313" key="2">
    <source>
        <dbReference type="EMBL" id="SDN74830.1"/>
    </source>
</evidence>
<dbReference type="EMBL" id="FNIX01000001">
    <property type="protein sequence ID" value="SDN74830.1"/>
    <property type="molecule type" value="Genomic_DNA"/>
</dbReference>
<dbReference type="Proteomes" id="UP000199691">
    <property type="component" value="Unassembled WGS sequence"/>
</dbReference>
<feature type="compositionally biased region" description="Basic and acidic residues" evidence="1">
    <location>
        <begin position="326"/>
        <end position="348"/>
    </location>
</feature>
<feature type="region of interest" description="Disordered" evidence="1">
    <location>
        <begin position="271"/>
        <end position="303"/>
    </location>
</feature>
<gene>
    <name evidence="2" type="ORF">SAMN05421507_101153</name>
</gene>
<accession>A0A1H0DXF6</accession>
<protein>
    <submittedName>
        <fullName evidence="2">Uncharacterized protein</fullName>
    </submittedName>
</protein>
<reference evidence="3" key="1">
    <citation type="submission" date="2016-10" db="EMBL/GenBank/DDBJ databases">
        <authorList>
            <person name="Varghese N."/>
            <person name="Submissions S."/>
        </authorList>
    </citation>
    <scope>NUCLEOTIDE SEQUENCE [LARGE SCALE GENOMIC DNA]</scope>
    <source>
        <strain evidence="3">CGMCC 4.6609</strain>
    </source>
</reference>
<feature type="compositionally biased region" description="Basic and acidic residues" evidence="1">
    <location>
        <begin position="498"/>
        <end position="522"/>
    </location>
</feature>
<dbReference type="AlphaFoldDB" id="A0A1H0DXF6"/>
<feature type="region of interest" description="Disordered" evidence="1">
    <location>
        <begin position="432"/>
        <end position="542"/>
    </location>
</feature>
<feature type="compositionally biased region" description="Basic and acidic residues" evidence="1">
    <location>
        <begin position="272"/>
        <end position="283"/>
    </location>
</feature>
<feature type="compositionally biased region" description="Low complexity" evidence="1">
    <location>
        <begin position="475"/>
        <end position="489"/>
    </location>
</feature>